<dbReference type="PIRSF" id="PIRSF000077">
    <property type="entry name" value="Thioredoxin"/>
    <property type="match status" value="1"/>
</dbReference>
<dbReference type="PANTHER" id="PTHR45663:SF11">
    <property type="entry name" value="GEO12009P1"/>
    <property type="match status" value="1"/>
</dbReference>
<evidence type="ECO:0000313" key="11">
    <source>
        <dbReference type="Proteomes" id="UP001164100"/>
    </source>
</evidence>
<keyword evidence="5 8" id="KW-0676">Redox-active center</keyword>
<protein>
    <recommendedName>
        <fullName evidence="6">Thioredoxin</fullName>
    </recommendedName>
</protein>
<dbReference type="GO" id="GO:0005737">
    <property type="term" value="C:cytoplasm"/>
    <property type="evidence" value="ECO:0007669"/>
    <property type="project" value="TreeGrafter"/>
</dbReference>
<proteinExistence type="inferred from homology"/>
<feature type="active site" description="Nucleophile" evidence="7">
    <location>
        <position position="46"/>
    </location>
</feature>
<dbReference type="InterPro" id="IPR013766">
    <property type="entry name" value="Thioredoxin_domain"/>
</dbReference>
<keyword evidence="2" id="KW-0813">Transport</keyword>
<comment type="similarity">
    <text evidence="1 6">Belongs to the thioredoxin family.</text>
</comment>
<evidence type="ECO:0000256" key="4">
    <source>
        <dbReference type="ARBA" id="ARBA00023157"/>
    </source>
</evidence>
<evidence type="ECO:0000256" key="1">
    <source>
        <dbReference type="ARBA" id="ARBA00008987"/>
    </source>
</evidence>
<organism evidence="10 11">
    <name type="scientific">Aliarcobacter cryaerophilus</name>
    <dbReference type="NCBI Taxonomy" id="28198"/>
    <lineage>
        <taxon>Bacteria</taxon>
        <taxon>Pseudomonadati</taxon>
        <taxon>Campylobacterota</taxon>
        <taxon>Epsilonproteobacteria</taxon>
        <taxon>Campylobacterales</taxon>
        <taxon>Arcobacteraceae</taxon>
        <taxon>Aliarcobacter</taxon>
    </lineage>
</organism>
<accession>A0AA46S1W7</accession>
<feature type="site" description="Contributes to redox potential value" evidence="7">
    <location>
        <position position="44"/>
    </location>
</feature>
<evidence type="ECO:0000256" key="2">
    <source>
        <dbReference type="ARBA" id="ARBA00022448"/>
    </source>
</evidence>
<evidence type="ECO:0000256" key="7">
    <source>
        <dbReference type="PIRSR" id="PIRSR000077-1"/>
    </source>
</evidence>
<evidence type="ECO:0000259" key="9">
    <source>
        <dbReference type="PROSITE" id="PS51352"/>
    </source>
</evidence>
<dbReference type="Gene3D" id="3.40.30.10">
    <property type="entry name" value="Glutaredoxin"/>
    <property type="match status" value="1"/>
</dbReference>
<dbReference type="EMBL" id="CP099556">
    <property type="protein sequence ID" value="UYF43073.1"/>
    <property type="molecule type" value="Genomic_DNA"/>
</dbReference>
<feature type="site" description="Contributes to redox potential value" evidence="7">
    <location>
        <position position="45"/>
    </location>
</feature>
<dbReference type="Proteomes" id="UP001164100">
    <property type="component" value="Chromosome"/>
</dbReference>
<dbReference type="RefSeq" id="WP_263514397.1">
    <property type="nucleotide sequence ID" value="NZ_CP099556.1"/>
</dbReference>
<name>A0AA46S1W7_9BACT</name>
<feature type="disulfide bond" description="Redox-active" evidence="8">
    <location>
        <begin position="43"/>
        <end position="46"/>
    </location>
</feature>
<dbReference type="AlphaFoldDB" id="A0AA46S1W7"/>
<dbReference type="InterPro" id="IPR005746">
    <property type="entry name" value="Thioredoxin"/>
</dbReference>
<dbReference type="GO" id="GO:0015035">
    <property type="term" value="F:protein-disulfide reductase activity"/>
    <property type="evidence" value="ECO:0007669"/>
    <property type="project" value="InterPro"/>
</dbReference>
<dbReference type="PROSITE" id="PS51352">
    <property type="entry name" value="THIOREDOXIN_2"/>
    <property type="match status" value="1"/>
</dbReference>
<dbReference type="InterPro" id="IPR017937">
    <property type="entry name" value="Thioredoxin_CS"/>
</dbReference>
<evidence type="ECO:0000256" key="6">
    <source>
        <dbReference type="PIRNR" id="PIRNR000077"/>
    </source>
</evidence>
<keyword evidence="4 8" id="KW-1015">Disulfide bond</keyword>
<dbReference type="PRINTS" id="PR00421">
    <property type="entry name" value="THIOREDOXIN"/>
</dbReference>
<reference evidence="10" key="1">
    <citation type="journal article" date="2022" name="Front. Microbiol.">
        <title>Species classification and novel plasmid identifications in Arcobacter cryaerophilus and Arcobacter cryaerophilus-like organisms.</title>
        <authorList>
            <person name="Zhou G."/>
            <person name="Wang M."/>
            <person name="Wang H."/>
            <person name="Chen X."/>
            <person name="Gu Y."/>
            <person name="Shao Z."/>
            <person name="Zhang J."/>
            <person name="Zhang M."/>
        </authorList>
    </citation>
    <scope>NUCLEOTIDE SEQUENCE</scope>
    <source>
        <strain evidence="10">ICDCAC48</strain>
    </source>
</reference>
<gene>
    <name evidence="10" type="ORF">NGX11_09255</name>
</gene>
<evidence type="ECO:0000313" key="10">
    <source>
        <dbReference type="EMBL" id="UYF43073.1"/>
    </source>
</evidence>
<keyword evidence="3" id="KW-0249">Electron transport</keyword>
<evidence type="ECO:0000256" key="3">
    <source>
        <dbReference type="ARBA" id="ARBA00022982"/>
    </source>
</evidence>
<dbReference type="PROSITE" id="PS00194">
    <property type="entry name" value="THIOREDOXIN_1"/>
    <property type="match status" value="1"/>
</dbReference>
<evidence type="ECO:0000256" key="8">
    <source>
        <dbReference type="PIRSR" id="PIRSR000077-4"/>
    </source>
</evidence>
<sequence>MRKVIVFLIFTNFLFSYEELTVDNFDEKIKDKNAIIDFYASWCPPCKILANNLEDFEIIKPDGIEIFKVNIEDQLVLAKKYGVKKLPTLIYFKDGKIIKEYVGIQTSQELLDSSKKDFK</sequence>
<feature type="domain" description="Thioredoxin" evidence="9">
    <location>
        <begin position="1"/>
        <end position="119"/>
    </location>
</feature>
<dbReference type="CDD" id="cd02947">
    <property type="entry name" value="TRX_family"/>
    <property type="match status" value="1"/>
</dbReference>
<dbReference type="PANTHER" id="PTHR45663">
    <property type="entry name" value="GEO12009P1"/>
    <property type="match status" value="1"/>
</dbReference>
<feature type="site" description="Deprotonates C-terminal active site Cys" evidence="7">
    <location>
        <position position="37"/>
    </location>
</feature>
<evidence type="ECO:0000256" key="5">
    <source>
        <dbReference type="ARBA" id="ARBA00023284"/>
    </source>
</evidence>
<feature type="active site" description="Nucleophile" evidence="7">
    <location>
        <position position="43"/>
    </location>
</feature>
<dbReference type="Pfam" id="PF00085">
    <property type="entry name" value="Thioredoxin"/>
    <property type="match status" value="1"/>
</dbReference>
<dbReference type="InterPro" id="IPR036249">
    <property type="entry name" value="Thioredoxin-like_sf"/>
</dbReference>
<dbReference type="SUPFAM" id="SSF52833">
    <property type="entry name" value="Thioredoxin-like"/>
    <property type="match status" value="1"/>
</dbReference>